<evidence type="ECO:0000313" key="4">
    <source>
        <dbReference type="EMBL" id="CAL5081013.1"/>
    </source>
</evidence>
<dbReference type="Pfam" id="PF24570">
    <property type="entry name" value="BACK_BPM_SPOP"/>
    <property type="match status" value="1"/>
</dbReference>
<dbReference type="Gene3D" id="1.25.40.420">
    <property type="match status" value="1"/>
</dbReference>
<protein>
    <recommendedName>
        <fullName evidence="3">BTB domain-containing protein</fullName>
    </recommendedName>
</protein>
<comment type="pathway">
    <text evidence="1">Protein modification; protein ubiquitination.</text>
</comment>
<dbReference type="Proteomes" id="UP001497457">
    <property type="component" value="Chromosome 7b"/>
</dbReference>
<accession>A0ABC9FRG0</accession>
<dbReference type="CDD" id="cd14733">
    <property type="entry name" value="BACK"/>
    <property type="match status" value="1"/>
</dbReference>
<evidence type="ECO:0000256" key="2">
    <source>
        <dbReference type="ARBA" id="ARBA00010846"/>
    </source>
</evidence>
<dbReference type="SUPFAM" id="SSF54695">
    <property type="entry name" value="POZ domain"/>
    <property type="match status" value="1"/>
</dbReference>
<keyword evidence="5" id="KW-1185">Reference proteome</keyword>
<reference evidence="4 5" key="2">
    <citation type="submission" date="2024-10" db="EMBL/GenBank/DDBJ databases">
        <authorList>
            <person name="Ryan C."/>
        </authorList>
    </citation>
    <scope>NUCLEOTIDE SEQUENCE [LARGE SCALE GENOMIC DNA]</scope>
</reference>
<dbReference type="PANTHER" id="PTHR26379:SF469">
    <property type="entry name" value="MAB1"/>
    <property type="match status" value="1"/>
</dbReference>
<dbReference type="SMART" id="SM00225">
    <property type="entry name" value="BTB"/>
    <property type="match status" value="1"/>
</dbReference>
<dbReference type="EMBL" id="OZ075117">
    <property type="protein sequence ID" value="CAL5081013.1"/>
    <property type="molecule type" value="Genomic_DNA"/>
</dbReference>
<feature type="domain" description="BTB" evidence="3">
    <location>
        <begin position="166"/>
        <end position="233"/>
    </location>
</feature>
<dbReference type="AlphaFoldDB" id="A0ABC9FRG0"/>
<dbReference type="Pfam" id="PF00651">
    <property type="entry name" value="BTB"/>
    <property type="match status" value="1"/>
</dbReference>
<dbReference type="InterPro" id="IPR056423">
    <property type="entry name" value="BACK_BPM_SPOP"/>
</dbReference>
<sequence length="341" mass="37690">MAAADRKACDILAGPEVRWLYFYFRVSYSATQNLAAGQHVEKSTTSIPGFMCTARCWPHYLAEGEQGWIKLSLTVTVTSQQQAPKWVAARILLRTRTGLLARKAKDDSGLASGERAATASLLAPRDEIEQDCVLDDHFTAICGVGLVRDPTDHSIGSVMFNMPDLSDVAFRVEGETFKAHRLVLAACSPVFRAELFGPMVEGTARSIAIEDMRAPTFRHMLYYMYHSSLPPGDLGTDDASEMSGFQHLFVAADRYGLDRLKETCEEVMCAGVKASTVLPALEFAEENARSPKLKSKCLDFLAVPENFQDVAATDEYLRLMNTFPALLADVRSRCCKRARLV</sequence>
<name>A0ABC9FRG0_9POAL</name>
<dbReference type="InterPro" id="IPR000210">
    <property type="entry name" value="BTB/POZ_dom"/>
</dbReference>
<evidence type="ECO:0000256" key="1">
    <source>
        <dbReference type="ARBA" id="ARBA00004906"/>
    </source>
</evidence>
<proteinExistence type="inferred from homology"/>
<evidence type="ECO:0000259" key="3">
    <source>
        <dbReference type="PROSITE" id="PS50097"/>
    </source>
</evidence>
<comment type="similarity">
    <text evidence="2">Belongs to the Tdpoz family.</text>
</comment>
<dbReference type="PROSITE" id="PS50097">
    <property type="entry name" value="BTB"/>
    <property type="match status" value="1"/>
</dbReference>
<reference evidence="5" key="1">
    <citation type="submission" date="2024-06" db="EMBL/GenBank/DDBJ databases">
        <authorList>
            <person name="Ryan C."/>
        </authorList>
    </citation>
    <scope>NUCLEOTIDE SEQUENCE [LARGE SCALE GENOMIC DNA]</scope>
</reference>
<dbReference type="InterPro" id="IPR011333">
    <property type="entry name" value="SKP1/BTB/POZ_sf"/>
</dbReference>
<dbReference type="InterPro" id="IPR045005">
    <property type="entry name" value="BPM1-6"/>
</dbReference>
<dbReference type="PANTHER" id="PTHR26379">
    <property type="entry name" value="BTB/POZ AND MATH DOMAIN-CONTAINING PROTEIN 1"/>
    <property type="match status" value="1"/>
</dbReference>
<gene>
    <name evidence="4" type="ORF">URODEC1_LOCUS108388</name>
</gene>
<organism evidence="4 5">
    <name type="scientific">Urochloa decumbens</name>
    <dbReference type="NCBI Taxonomy" id="240449"/>
    <lineage>
        <taxon>Eukaryota</taxon>
        <taxon>Viridiplantae</taxon>
        <taxon>Streptophyta</taxon>
        <taxon>Embryophyta</taxon>
        <taxon>Tracheophyta</taxon>
        <taxon>Spermatophyta</taxon>
        <taxon>Magnoliopsida</taxon>
        <taxon>Liliopsida</taxon>
        <taxon>Poales</taxon>
        <taxon>Poaceae</taxon>
        <taxon>PACMAD clade</taxon>
        <taxon>Panicoideae</taxon>
        <taxon>Panicodae</taxon>
        <taxon>Paniceae</taxon>
        <taxon>Melinidinae</taxon>
        <taxon>Urochloa</taxon>
    </lineage>
</organism>
<evidence type="ECO:0000313" key="5">
    <source>
        <dbReference type="Proteomes" id="UP001497457"/>
    </source>
</evidence>
<dbReference type="Gene3D" id="3.30.710.10">
    <property type="entry name" value="Potassium Channel Kv1.1, Chain A"/>
    <property type="match status" value="1"/>
</dbReference>